<evidence type="ECO:0000256" key="7">
    <source>
        <dbReference type="ARBA" id="ARBA00024173"/>
    </source>
</evidence>
<feature type="domain" description="Longin" evidence="10">
    <location>
        <begin position="6"/>
        <end position="120"/>
    </location>
</feature>
<evidence type="ECO:0000313" key="12">
    <source>
        <dbReference type="Proteomes" id="UP000828390"/>
    </source>
</evidence>
<evidence type="ECO:0000256" key="1">
    <source>
        <dbReference type="ARBA" id="ARBA00004163"/>
    </source>
</evidence>
<dbReference type="GO" id="GO:0006890">
    <property type="term" value="P:retrograde vesicle-mediated transport, Golgi to endoplasmic reticulum"/>
    <property type="evidence" value="ECO:0007669"/>
    <property type="project" value="InterPro"/>
</dbReference>
<dbReference type="SMART" id="SM01270">
    <property type="entry name" value="Longin"/>
    <property type="match status" value="1"/>
</dbReference>
<keyword evidence="4" id="KW-0813">Transport</keyword>
<comment type="function">
    <text evidence="7">SNARE involved in targeting and fusion of ER-derived transport vesicles with the Golgi complex as well as Golgi-derived retrograde transport vesicles with the ER.</text>
</comment>
<accession>A0A9D4CAW7</accession>
<comment type="subcellular location">
    <subcellularLocation>
        <location evidence="1">Endoplasmic reticulum membrane</location>
        <topology evidence="1">Single-pass type IV membrane protein</topology>
    </subcellularLocation>
    <subcellularLocation>
        <location evidence="8">Golgi apparatus</location>
        <location evidence="8">cis-Golgi network membrane</location>
    </subcellularLocation>
    <subcellularLocation>
        <location evidence="2">Melanosome</location>
    </subcellularLocation>
</comment>
<dbReference type="EMBL" id="JAIWYP010000013">
    <property type="protein sequence ID" value="KAH3720119.1"/>
    <property type="molecule type" value="Genomic_DNA"/>
</dbReference>
<organism evidence="11 12">
    <name type="scientific">Dreissena polymorpha</name>
    <name type="common">Zebra mussel</name>
    <name type="synonym">Mytilus polymorpha</name>
    <dbReference type="NCBI Taxonomy" id="45954"/>
    <lineage>
        <taxon>Eukaryota</taxon>
        <taxon>Metazoa</taxon>
        <taxon>Spiralia</taxon>
        <taxon>Lophotrochozoa</taxon>
        <taxon>Mollusca</taxon>
        <taxon>Bivalvia</taxon>
        <taxon>Autobranchia</taxon>
        <taxon>Heteroconchia</taxon>
        <taxon>Euheterodonta</taxon>
        <taxon>Imparidentia</taxon>
        <taxon>Neoheterodontei</taxon>
        <taxon>Myida</taxon>
        <taxon>Dreissenoidea</taxon>
        <taxon>Dreissenidae</taxon>
        <taxon>Dreissena</taxon>
    </lineage>
</organism>
<keyword evidence="4" id="KW-0653">Protein transport</keyword>
<proteinExistence type="inferred from homology"/>
<keyword evidence="6 9" id="KW-0472">Membrane</keyword>
<evidence type="ECO:0000256" key="5">
    <source>
        <dbReference type="ARBA" id="ARBA00023054"/>
    </source>
</evidence>
<dbReference type="Gene3D" id="3.30.450.50">
    <property type="entry name" value="Longin domain"/>
    <property type="match status" value="1"/>
</dbReference>
<dbReference type="InterPro" id="IPR010908">
    <property type="entry name" value="Longin_dom"/>
</dbReference>
<keyword evidence="9" id="KW-0812">Transmembrane</keyword>
<feature type="transmembrane region" description="Helical" evidence="9">
    <location>
        <begin position="279"/>
        <end position="297"/>
    </location>
</feature>
<dbReference type="InterPro" id="IPR059071">
    <property type="entry name" value="SEC22a-c_C"/>
</dbReference>
<sequence length="310" mass="35501">MIHFAIVSRSTDGLALVANSDSPLVSMHPGLEDAQRKIKLLSRISARFPDRCSLYCGSYVIHFITALDLTLLVLCDVTYPQVLAFSFLTDLQKEFLVFFDKQKVLTVQRPYSLIDFDIPLQRLKHRYNNPRSLNTKVNLQVLSEELRLRPPYVLCDEELRPGYGQRSNNEKVTTTAASPFMRYLPLHFVGIVSLSLSCFCALLNFTRAVHIINDTHAHIGQEFDTEHYQTGATFFVCCFLSLYQSYLICYPHKRRKALACATLGSICVCQLYLYEHRSIFGLIFHVTVACYGTFVIITRQMQSKLPQYTL</sequence>
<comment type="similarity">
    <text evidence="3">Belongs to the synaptobrevin family.</text>
</comment>
<keyword evidence="9" id="KW-1133">Transmembrane helix</keyword>
<dbReference type="InterPro" id="IPR011012">
    <property type="entry name" value="Longin-like_dom_sf"/>
</dbReference>
<dbReference type="GO" id="GO:0005789">
    <property type="term" value="C:endoplasmic reticulum membrane"/>
    <property type="evidence" value="ECO:0007669"/>
    <property type="project" value="UniProtKB-SubCell"/>
</dbReference>
<comment type="caution">
    <text evidence="11">The sequence shown here is derived from an EMBL/GenBank/DDBJ whole genome shotgun (WGS) entry which is preliminary data.</text>
</comment>
<reference evidence="11" key="1">
    <citation type="journal article" date="2019" name="bioRxiv">
        <title>The Genome of the Zebra Mussel, Dreissena polymorpha: A Resource for Invasive Species Research.</title>
        <authorList>
            <person name="McCartney M.A."/>
            <person name="Auch B."/>
            <person name="Kono T."/>
            <person name="Mallez S."/>
            <person name="Zhang Y."/>
            <person name="Obille A."/>
            <person name="Becker A."/>
            <person name="Abrahante J.E."/>
            <person name="Garbe J."/>
            <person name="Badalamenti J.P."/>
            <person name="Herman A."/>
            <person name="Mangelson H."/>
            <person name="Liachko I."/>
            <person name="Sullivan S."/>
            <person name="Sone E.D."/>
            <person name="Koren S."/>
            <person name="Silverstein K.A.T."/>
            <person name="Beckman K.B."/>
            <person name="Gohl D.M."/>
        </authorList>
    </citation>
    <scope>NUCLEOTIDE SEQUENCE</scope>
    <source>
        <strain evidence="11">Duluth1</strain>
        <tissue evidence="11">Whole animal</tissue>
    </source>
</reference>
<evidence type="ECO:0000256" key="2">
    <source>
        <dbReference type="ARBA" id="ARBA00004223"/>
    </source>
</evidence>
<dbReference type="GO" id="GO:0005484">
    <property type="term" value="F:SNAP receptor activity"/>
    <property type="evidence" value="ECO:0007669"/>
    <property type="project" value="InterPro"/>
</dbReference>
<feature type="transmembrane region" description="Helical" evidence="9">
    <location>
        <begin position="257"/>
        <end position="273"/>
    </location>
</feature>
<reference evidence="11" key="2">
    <citation type="submission" date="2020-11" db="EMBL/GenBank/DDBJ databases">
        <authorList>
            <person name="McCartney M.A."/>
            <person name="Auch B."/>
            <person name="Kono T."/>
            <person name="Mallez S."/>
            <person name="Becker A."/>
            <person name="Gohl D.M."/>
            <person name="Silverstein K.A.T."/>
            <person name="Koren S."/>
            <person name="Bechman K.B."/>
            <person name="Herman A."/>
            <person name="Abrahante J.E."/>
            <person name="Garbe J."/>
        </authorList>
    </citation>
    <scope>NUCLEOTIDE SEQUENCE</scope>
    <source>
        <strain evidence="11">Duluth1</strain>
        <tissue evidence="11">Whole animal</tissue>
    </source>
</reference>
<dbReference type="Pfam" id="PF13774">
    <property type="entry name" value="Longin"/>
    <property type="match status" value="1"/>
</dbReference>
<dbReference type="PROSITE" id="PS50859">
    <property type="entry name" value="LONGIN"/>
    <property type="match status" value="1"/>
</dbReference>
<dbReference type="AlphaFoldDB" id="A0A9D4CAW7"/>
<evidence type="ECO:0000259" key="10">
    <source>
        <dbReference type="PROSITE" id="PS50859"/>
    </source>
</evidence>
<feature type="transmembrane region" description="Helical" evidence="9">
    <location>
        <begin position="188"/>
        <end position="212"/>
    </location>
</feature>
<dbReference type="Proteomes" id="UP000828390">
    <property type="component" value="Unassembled WGS sequence"/>
</dbReference>
<evidence type="ECO:0000256" key="6">
    <source>
        <dbReference type="ARBA" id="ARBA00023136"/>
    </source>
</evidence>
<feature type="transmembrane region" description="Helical" evidence="9">
    <location>
        <begin position="232"/>
        <end position="250"/>
    </location>
</feature>
<dbReference type="Pfam" id="PF25970">
    <property type="entry name" value="SEC22a_C"/>
    <property type="match status" value="1"/>
</dbReference>
<keyword evidence="5" id="KW-0175">Coiled coil</keyword>
<dbReference type="GO" id="GO:0015031">
    <property type="term" value="P:protein transport"/>
    <property type="evidence" value="ECO:0007669"/>
    <property type="project" value="UniProtKB-KW"/>
</dbReference>
<keyword evidence="12" id="KW-1185">Reference proteome</keyword>
<dbReference type="SUPFAM" id="SSF64356">
    <property type="entry name" value="SNARE-like"/>
    <property type="match status" value="1"/>
</dbReference>
<dbReference type="InterPro" id="IPR044565">
    <property type="entry name" value="Sec22"/>
</dbReference>
<dbReference type="OrthoDB" id="1719357at2759"/>
<dbReference type="PANTHER" id="PTHR45837">
    <property type="entry name" value="VESICLE-TRAFFICKING PROTEIN SEC22B"/>
    <property type="match status" value="1"/>
</dbReference>
<protein>
    <recommendedName>
        <fullName evidence="10">Longin domain-containing protein</fullName>
    </recommendedName>
</protein>
<evidence type="ECO:0000256" key="9">
    <source>
        <dbReference type="SAM" id="Phobius"/>
    </source>
</evidence>
<dbReference type="GO" id="GO:0005794">
    <property type="term" value="C:Golgi apparatus"/>
    <property type="evidence" value="ECO:0007669"/>
    <property type="project" value="UniProtKB-SubCell"/>
</dbReference>
<gene>
    <name evidence="11" type="ORF">DPMN_063012</name>
</gene>
<evidence type="ECO:0000256" key="3">
    <source>
        <dbReference type="ARBA" id="ARBA00008025"/>
    </source>
</evidence>
<evidence type="ECO:0000256" key="4">
    <source>
        <dbReference type="ARBA" id="ARBA00022927"/>
    </source>
</evidence>
<name>A0A9D4CAW7_DREPO</name>
<evidence type="ECO:0000313" key="11">
    <source>
        <dbReference type="EMBL" id="KAH3720119.1"/>
    </source>
</evidence>
<dbReference type="CDD" id="cd14824">
    <property type="entry name" value="Longin"/>
    <property type="match status" value="1"/>
</dbReference>
<evidence type="ECO:0000256" key="8">
    <source>
        <dbReference type="ARBA" id="ARBA00024188"/>
    </source>
</evidence>
<dbReference type="GO" id="GO:0006888">
    <property type="term" value="P:endoplasmic reticulum to Golgi vesicle-mediated transport"/>
    <property type="evidence" value="ECO:0007669"/>
    <property type="project" value="InterPro"/>
</dbReference>